<gene>
    <name evidence="2" type="ORF">IJ22_19380</name>
</gene>
<dbReference type="AlphaFoldDB" id="A0A0U2U7Z6"/>
<organism evidence="2 3">
    <name type="scientific">Paenibacillus naphthalenovorans</name>
    <dbReference type="NCBI Taxonomy" id="162209"/>
    <lineage>
        <taxon>Bacteria</taxon>
        <taxon>Bacillati</taxon>
        <taxon>Bacillota</taxon>
        <taxon>Bacilli</taxon>
        <taxon>Bacillales</taxon>
        <taxon>Paenibacillaceae</taxon>
        <taxon>Paenibacillus</taxon>
    </lineage>
</organism>
<proteinExistence type="predicted"/>
<feature type="region of interest" description="Disordered" evidence="1">
    <location>
        <begin position="146"/>
        <end position="166"/>
    </location>
</feature>
<dbReference type="OrthoDB" id="2605962at2"/>
<name>A0A0U2U7Z6_9BACL</name>
<evidence type="ECO:0000313" key="3">
    <source>
        <dbReference type="Proteomes" id="UP000061660"/>
    </source>
</evidence>
<dbReference type="PATRIC" id="fig|162209.4.peg.2053"/>
<reference evidence="3" key="1">
    <citation type="submission" date="2015-12" db="EMBL/GenBank/DDBJ databases">
        <title>Complete genome sequences of two moderately thermophilic Paenibacillus species.</title>
        <authorList>
            <person name="Butler R.III."/>
            <person name="Wang J."/>
            <person name="Stark B.C."/>
            <person name="Pombert J.-F."/>
        </authorList>
    </citation>
    <scope>NUCLEOTIDE SEQUENCE [LARGE SCALE GENOMIC DNA]</scope>
    <source>
        <strain evidence="3">32O-Y</strain>
    </source>
</reference>
<evidence type="ECO:0000256" key="1">
    <source>
        <dbReference type="SAM" id="MobiDB-lite"/>
    </source>
</evidence>
<dbReference type="STRING" id="162209.IJ22_19380"/>
<dbReference type="RefSeq" id="WP_062408615.1">
    <property type="nucleotide sequence ID" value="NZ_CP013652.1"/>
</dbReference>
<dbReference type="Proteomes" id="UP000061660">
    <property type="component" value="Chromosome"/>
</dbReference>
<evidence type="ECO:0000313" key="2">
    <source>
        <dbReference type="EMBL" id="ALS22312.1"/>
    </source>
</evidence>
<keyword evidence="3" id="KW-1185">Reference proteome</keyword>
<accession>A0A0U2U7Z6</accession>
<dbReference type="EMBL" id="CP013652">
    <property type="protein sequence ID" value="ALS22312.1"/>
    <property type="molecule type" value="Genomic_DNA"/>
</dbReference>
<reference evidence="2 3" key="2">
    <citation type="journal article" date="2016" name="Genome Announc.">
        <title>Complete Genome Sequences of Two Interactive Moderate Thermophiles, Paenibacillus napthalenovorans 32O-Y and Paenibacillus sp. 32O-W.</title>
        <authorList>
            <person name="Butler R.R.III."/>
            <person name="Wang J."/>
            <person name="Stark B.C."/>
            <person name="Pombert J.F."/>
        </authorList>
    </citation>
    <scope>NUCLEOTIDE SEQUENCE [LARGE SCALE GENOMIC DNA]</scope>
    <source>
        <strain evidence="2 3">32O-Y</strain>
    </source>
</reference>
<sequence>MSKTTKNLSMNLVKKQVNQKFKDKKKVIFDGVSVDIDVVFRPSRRNLLTAEFMDIVHTALIDNKKIDSGVVLALGTALIIKHFTSIETDAEGYDGIMEMLDYLKDGGYLEKIISSFEGKELETIFEEIEKTFKFVTQELKKEVDKIRSTENNAGEENGKQELHESE</sequence>
<dbReference type="KEGG" id="pnp:IJ22_19380"/>
<feature type="compositionally biased region" description="Basic and acidic residues" evidence="1">
    <location>
        <begin position="156"/>
        <end position="166"/>
    </location>
</feature>
<protein>
    <submittedName>
        <fullName evidence="2">Uncharacterized protein</fullName>
    </submittedName>
</protein>